<evidence type="ECO:0000313" key="4">
    <source>
        <dbReference type="EMBL" id="KAK9710978.1"/>
    </source>
</evidence>
<proteinExistence type="predicted"/>
<dbReference type="Proteomes" id="UP001458880">
    <property type="component" value="Unassembled WGS sequence"/>
</dbReference>
<evidence type="ECO:0000259" key="3">
    <source>
        <dbReference type="Pfam" id="PF19337"/>
    </source>
</evidence>
<dbReference type="InterPro" id="IPR045807">
    <property type="entry name" value="BAMBI_N"/>
</dbReference>
<dbReference type="Pfam" id="PF06211">
    <property type="entry name" value="BAMBI"/>
    <property type="match status" value="1"/>
</dbReference>
<dbReference type="AlphaFoldDB" id="A0AAW1K1Y1"/>
<feature type="domain" description="BMP and activin membrane-bound inhibitor N-terminal" evidence="2">
    <location>
        <begin position="11"/>
        <end position="99"/>
    </location>
</feature>
<organism evidence="4 5">
    <name type="scientific">Popillia japonica</name>
    <name type="common">Japanese beetle</name>
    <dbReference type="NCBI Taxonomy" id="7064"/>
    <lineage>
        <taxon>Eukaryota</taxon>
        <taxon>Metazoa</taxon>
        <taxon>Ecdysozoa</taxon>
        <taxon>Arthropoda</taxon>
        <taxon>Hexapoda</taxon>
        <taxon>Insecta</taxon>
        <taxon>Pterygota</taxon>
        <taxon>Neoptera</taxon>
        <taxon>Endopterygota</taxon>
        <taxon>Coleoptera</taxon>
        <taxon>Polyphaga</taxon>
        <taxon>Scarabaeiformia</taxon>
        <taxon>Scarabaeidae</taxon>
        <taxon>Rutelinae</taxon>
        <taxon>Popillia</taxon>
    </lineage>
</organism>
<accession>A0AAW1K1Y1</accession>
<dbReference type="EMBL" id="JASPKY010000286">
    <property type="protein sequence ID" value="KAK9710978.1"/>
    <property type="molecule type" value="Genomic_DNA"/>
</dbReference>
<feature type="domain" description="BMP and activin membrane-bound inhibitor C-terminal" evidence="3">
    <location>
        <begin position="123"/>
        <end position="177"/>
    </location>
</feature>
<sequence length="350" mass="39967">MGRKRQKAERHVRCFCNLPICVSTGYMCKSKSGSCFSSLPHQVPNSHNTYKGLHGCLELLTDPEQKDWCKANSNSQIGRTKKQHPRSLLHCCYSDMCNYVDNPETTNLMDESANILNERESARFAKNSSYQQINVLTYRNSEVWFKAATIAVPICGAIIVLVLVVLAVRLLRTESNNHTRHEIGIAIYINTKSPYISTQSKNNSDKYHEHYKKSHHPLHKETIPTHHNPTYFNHHVEELQQIRTPLLLQNELGHSTTYKNTNTSAKYTPCRSFDTPSNENVNNYYISVPTRSSKSDYNHHSPNLHNDTAVQQKNIFCDVAVSNSLIKCIKYDKANLKDTEDDQDSGKNNP</sequence>
<keyword evidence="1" id="KW-0812">Transmembrane</keyword>
<dbReference type="SUPFAM" id="SSF57302">
    <property type="entry name" value="Snake toxin-like"/>
    <property type="match status" value="1"/>
</dbReference>
<gene>
    <name evidence="4" type="ORF">QE152_g25714</name>
</gene>
<dbReference type="InterPro" id="IPR045860">
    <property type="entry name" value="Snake_toxin-like_sf"/>
</dbReference>
<protein>
    <submittedName>
        <fullName evidence="4">BMP and activin membrane-bound inhibitor</fullName>
    </submittedName>
</protein>
<evidence type="ECO:0000313" key="5">
    <source>
        <dbReference type="Proteomes" id="UP001458880"/>
    </source>
</evidence>
<dbReference type="Gene3D" id="2.10.60.10">
    <property type="entry name" value="CD59"/>
    <property type="match status" value="1"/>
</dbReference>
<dbReference type="CDD" id="cd23576">
    <property type="entry name" value="TFP_LU_ECD_BAMBI"/>
    <property type="match status" value="1"/>
</dbReference>
<keyword evidence="1" id="KW-0472">Membrane</keyword>
<dbReference type="Pfam" id="PF19337">
    <property type="entry name" value="BAMBI_C"/>
    <property type="match status" value="1"/>
</dbReference>
<feature type="transmembrane region" description="Helical" evidence="1">
    <location>
        <begin position="147"/>
        <end position="171"/>
    </location>
</feature>
<evidence type="ECO:0000259" key="2">
    <source>
        <dbReference type="Pfam" id="PF06211"/>
    </source>
</evidence>
<evidence type="ECO:0000256" key="1">
    <source>
        <dbReference type="SAM" id="Phobius"/>
    </source>
</evidence>
<comment type="caution">
    <text evidence="4">The sequence shown here is derived from an EMBL/GenBank/DDBJ whole genome shotgun (WGS) entry which is preliminary data.</text>
</comment>
<keyword evidence="5" id="KW-1185">Reference proteome</keyword>
<reference evidence="4 5" key="1">
    <citation type="journal article" date="2024" name="BMC Genomics">
        <title>De novo assembly and annotation of Popillia japonica's genome with initial clues to its potential as an invasive pest.</title>
        <authorList>
            <person name="Cucini C."/>
            <person name="Boschi S."/>
            <person name="Funari R."/>
            <person name="Cardaioli E."/>
            <person name="Iannotti N."/>
            <person name="Marturano G."/>
            <person name="Paoli F."/>
            <person name="Bruttini M."/>
            <person name="Carapelli A."/>
            <person name="Frati F."/>
            <person name="Nardi F."/>
        </authorList>
    </citation>
    <scope>NUCLEOTIDE SEQUENCE [LARGE SCALE GENOMIC DNA]</scope>
    <source>
        <strain evidence="4">DMR45628</strain>
    </source>
</reference>
<dbReference type="InterPro" id="IPR045806">
    <property type="entry name" value="BAMBI_C"/>
</dbReference>
<name>A0AAW1K1Y1_POPJA</name>
<keyword evidence="1" id="KW-1133">Transmembrane helix</keyword>